<feature type="domain" description="Thioredoxin" evidence="1">
    <location>
        <begin position="58"/>
        <end position="147"/>
    </location>
</feature>
<evidence type="ECO:0000313" key="2">
    <source>
        <dbReference type="EMBL" id="GAA2731455.1"/>
    </source>
</evidence>
<dbReference type="InterPro" id="IPR036249">
    <property type="entry name" value="Thioredoxin-like_sf"/>
</dbReference>
<dbReference type="Proteomes" id="UP001501326">
    <property type="component" value="Unassembled WGS sequence"/>
</dbReference>
<proteinExistence type="predicted"/>
<name>A0ABP6GWJ4_9MICO</name>
<dbReference type="Pfam" id="PF00085">
    <property type="entry name" value="Thioredoxin"/>
    <property type="match status" value="1"/>
</dbReference>
<dbReference type="EMBL" id="BAAARN010000001">
    <property type="protein sequence ID" value="GAA2731455.1"/>
    <property type="molecule type" value="Genomic_DNA"/>
</dbReference>
<accession>A0ABP6GWJ4</accession>
<dbReference type="RefSeq" id="WP_162246818.1">
    <property type="nucleotide sequence ID" value="NZ_BAAARN010000001.1"/>
</dbReference>
<gene>
    <name evidence="2" type="ORF">GCM10009867_05130</name>
</gene>
<keyword evidence="3" id="KW-1185">Reference proteome</keyword>
<evidence type="ECO:0000313" key="3">
    <source>
        <dbReference type="Proteomes" id="UP001501326"/>
    </source>
</evidence>
<dbReference type="SUPFAM" id="SSF52833">
    <property type="entry name" value="Thioredoxin-like"/>
    <property type="match status" value="1"/>
</dbReference>
<evidence type="ECO:0000259" key="1">
    <source>
        <dbReference type="PROSITE" id="PS51352"/>
    </source>
</evidence>
<reference evidence="3" key="1">
    <citation type="journal article" date="2019" name="Int. J. Syst. Evol. Microbiol.">
        <title>The Global Catalogue of Microorganisms (GCM) 10K type strain sequencing project: providing services to taxonomists for standard genome sequencing and annotation.</title>
        <authorList>
            <consortium name="The Broad Institute Genomics Platform"/>
            <consortium name="The Broad Institute Genome Sequencing Center for Infectious Disease"/>
            <person name="Wu L."/>
            <person name="Ma J."/>
        </authorList>
    </citation>
    <scope>NUCLEOTIDE SEQUENCE [LARGE SCALE GENOMIC DNA]</scope>
    <source>
        <strain evidence="3">JCM 16378</strain>
    </source>
</reference>
<dbReference type="PROSITE" id="PS51352">
    <property type="entry name" value="THIOREDOXIN_2"/>
    <property type="match status" value="1"/>
</dbReference>
<organism evidence="2 3">
    <name type="scientific">Pedococcus aerophilus</name>
    <dbReference type="NCBI Taxonomy" id="436356"/>
    <lineage>
        <taxon>Bacteria</taxon>
        <taxon>Bacillati</taxon>
        <taxon>Actinomycetota</taxon>
        <taxon>Actinomycetes</taxon>
        <taxon>Micrococcales</taxon>
        <taxon>Intrasporangiaceae</taxon>
        <taxon>Pedococcus</taxon>
    </lineage>
</organism>
<dbReference type="Gene3D" id="3.40.30.10">
    <property type="entry name" value="Glutaredoxin"/>
    <property type="match status" value="1"/>
</dbReference>
<sequence>MVTDDQRSCEALPGQPHRARNMVAMTRRRAVATALLLLLTLVAVGGCSVPTPTTGGGGSTGAVSPFAHVGAIPDTVSGAAFDAATLTGRPVVLWFWAPWCTICRSEAPAVTKVAAEFAGQVDIIGVAGQGGARAPWSTSSSRPARPL</sequence>
<dbReference type="InterPro" id="IPR013766">
    <property type="entry name" value="Thioredoxin_domain"/>
</dbReference>
<protein>
    <recommendedName>
        <fullName evidence="1">Thioredoxin domain-containing protein</fullName>
    </recommendedName>
</protein>
<comment type="caution">
    <text evidence="2">The sequence shown here is derived from an EMBL/GenBank/DDBJ whole genome shotgun (WGS) entry which is preliminary data.</text>
</comment>